<keyword evidence="1" id="KW-1133">Transmembrane helix</keyword>
<reference evidence="2 3" key="1">
    <citation type="journal article" date="2012" name="BMC Genomics">
        <title>Comparative genomic analysis and phylogenetic position of Theileria equi.</title>
        <authorList>
            <person name="Kappmeyer L.S."/>
            <person name="Thiagarajan M."/>
            <person name="Herndon D.R."/>
            <person name="Ramsay J.D."/>
            <person name="Caler E."/>
            <person name="Djikeng A."/>
            <person name="Gillespie J.J."/>
            <person name="Lau A.O."/>
            <person name="Roalson E.H."/>
            <person name="Silva J.C."/>
            <person name="Silva M.G."/>
            <person name="Suarez C.E."/>
            <person name="Ueti M.W."/>
            <person name="Nene V.M."/>
            <person name="Mealey R.H."/>
            <person name="Knowles D.P."/>
            <person name="Brayton K.A."/>
        </authorList>
    </citation>
    <scope>NUCLEOTIDE SEQUENCE [LARGE SCALE GENOMIC DNA]</scope>
    <source>
        <strain evidence="2 3">WA</strain>
    </source>
</reference>
<evidence type="ECO:0000256" key="1">
    <source>
        <dbReference type="SAM" id="Phobius"/>
    </source>
</evidence>
<dbReference type="Proteomes" id="UP000031512">
    <property type="component" value="Chromosome 1"/>
</dbReference>
<feature type="transmembrane region" description="Helical" evidence="1">
    <location>
        <begin position="79"/>
        <end position="101"/>
    </location>
</feature>
<name>L0AZB6_THEEQ</name>
<evidence type="ECO:0000313" key="2">
    <source>
        <dbReference type="EMBL" id="AFZ80608.1"/>
    </source>
</evidence>
<protein>
    <submittedName>
        <fullName evidence="2">ABC transporter, ATP-binding protein family member protein</fullName>
    </submittedName>
</protein>
<dbReference type="AlphaFoldDB" id="L0AZB6"/>
<dbReference type="GeneID" id="15803268"/>
<dbReference type="EMBL" id="CP001669">
    <property type="protein sequence ID" value="AFZ80608.1"/>
    <property type="molecule type" value="Genomic_DNA"/>
</dbReference>
<dbReference type="KEGG" id="beq:BEWA_034660"/>
<proteinExistence type="predicted"/>
<dbReference type="VEuPathDB" id="PiroplasmaDB:BEWA_034660"/>
<keyword evidence="2" id="KW-0067">ATP-binding</keyword>
<accession>L0AZB6</accession>
<organism evidence="2 3">
    <name type="scientific">Theileria equi strain WA</name>
    <dbReference type="NCBI Taxonomy" id="1537102"/>
    <lineage>
        <taxon>Eukaryota</taxon>
        <taxon>Sar</taxon>
        <taxon>Alveolata</taxon>
        <taxon>Apicomplexa</taxon>
        <taxon>Aconoidasida</taxon>
        <taxon>Piroplasmida</taxon>
        <taxon>Theileriidae</taxon>
        <taxon>Theileria</taxon>
    </lineage>
</organism>
<sequence length="153" mass="17710">MLNSFIKNEVGHLEPPTPSDERVLPTYMSDDVRQQCHSDDYARGRRREIMKAKYAESPTLQEIQDTKDTNSKSFKPYRAYFLATGWPIMFFFILTFTFATLDNTKFVITSKVSDSVIDYANERYGETVSLEDVKEYCINACKDVAFSCLETYT</sequence>
<evidence type="ECO:0000313" key="3">
    <source>
        <dbReference type="Proteomes" id="UP000031512"/>
    </source>
</evidence>
<keyword evidence="3" id="KW-1185">Reference proteome</keyword>
<keyword evidence="2" id="KW-0547">Nucleotide-binding</keyword>
<dbReference type="RefSeq" id="XP_004830274.1">
    <property type="nucleotide sequence ID" value="XM_004830217.1"/>
</dbReference>
<keyword evidence="1" id="KW-0472">Membrane</keyword>
<keyword evidence="1" id="KW-0812">Transmembrane</keyword>
<dbReference type="GO" id="GO:0005524">
    <property type="term" value="F:ATP binding"/>
    <property type="evidence" value="ECO:0007669"/>
    <property type="project" value="UniProtKB-KW"/>
</dbReference>
<gene>
    <name evidence="2" type="ORF">BEWA_034660</name>
</gene>